<dbReference type="GO" id="GO:0005886">
    <property type="term" value="C:plasma membrane"/>
    <property type="evidence" value="ECO:0007669"/>
    <property type="project" value="UniProtKB-SubCell"/>
</dbReference>
<feature type="transmembrane region" description="Helical" evidence="8">
    <location>
        <begin position="26"/>
        <end position="43"/>
    </location>
</feature>
<evidence type="ECO:0000256" key="7">
    <source>
        <dbReference type="ARBA" id="ARBA00023136"/>
    </source>
</evidence>
<feature type="transmembrane region" description="Helical" evidence="8">
    <location>
        <begin position="328"/>
        <end position="350"/>
    </location>
</feature>
<name>A0A1H0RXU2_9BACT</name>
<keyword evidence="5 8" id="KW-0812">Transmembrane</keyword>
<keyword evidence="4" id="KW-1003">Cell membrane</keyword>
<gene>
    <name evidence="9" type="ORF">SAMN05660330_02477</name>
</gene>
<sequence>MENVIENTMRSKTKPLGFIGKYDPQLFWSTLVLVAGITLWGIYGEESFSKAMSSAQSWISVKFGWSFMLSVSLFILFLGYMAFSKYGDIPLGQDGELPEFSYSSWIAMLFSCGIGIGFIFWGVAEPLYHYMSPPYLAAKATPGAAPVALQVSLLHWGIHGWACYAVAGLAIAYTTYRLKLPLSIANSLYGVLGDKAQGFWGKLVDFLAAFATIAGIATSLGMGLMSIRFGIKHVFHVELGTTGLVVVTLILVCGYTISAVSGLNRGIKILSNINMVLAFLVLMFFLLAGPTVFLLNLMVDSVGEYFQNFIFMSFWTDPMAQVSEGKWLGWWTVFYWCWWIAWGPFVGGFVARISRGRTIREFIFGVVFVPLVITIIWFNVVGGTALNAEITGTLEMYKAISADAGSGIFTLLTQYPLGSLVSVVVFFNLIIFLITSADSAAFFVGMIISGGELEPSTPIKLIFGGLIGSITAVLLITGGLKALQTASIVAALPFMFVMIFMMISVYVLLKKENKKQTNQ</sequence>
<comment type="similarity">
    <text evidence="2">Belongs to the BCCT transporter (TC 2.A.15) family.</text>
</comment>
<dbReference type="Proteomes" id="UP000199073">
    <property type="component" value="Unassembled WGS sequence"/>
</dbReference>
<dbReference type="InterPro" id="IPR000060">
    <property type="entry name" value="BCCT_transptr"/>
</dbReference>
<evidence type="ECO:0000256" key="1">
    <source>
        <dbReference type="ARBA" id="ARBA00004651"/>
    </source>
</evidence>
<evidence type="ECO:0000313" key="9">
    <source>
        <dbReference type="EMBL" id="SDP34391.1"/>
    </source>
</evidence>
<keyword evidence="6 8" id="KW-1133">Transmembrane helix</keyword>
<dbReference type="Pfam" id="PF02028">
    <property type="entry name" value="BCCT"/>
    <property type="match status" value="1"/>
</dbReference>
<dbReference type="STRING" id="91360.SAMN05660330_02477"/>
<feature type="transmembrane region" description="Helical" evidence="8">
    <location>
        <begin position="243"/>
        <end position="263"/>
    </location>
</feature>
<evidence type="ECO:0000256" key="6">
    <source>
        <dbReference type="ARBA" id="ARBA00022989"/>
    </source>
</evidence>
<dbReference type="AlphaFoldDB" id="A0A1H0RXU2"/>
<feature type="transmembrane region" description="Helical" evidence="8">
    <location>
        <begin position="156"/>
        <end position="176"/>
    </location>
</feature>
<proteinExistence type="inferred from homology"/>
<evidence type="ECO:0000256" key="8">
    <source>
        <dbReference type="SAM" id="Phobius"/>
    </source>
</evidence>
<keyword evidence="10" id="KW-1185">Reference proteome</keyword>
<protein>
    <submittedName>
        <fullName evidence="9">Glycine betaine transporter</fullName>
    </submittedName>
</protein>
<evidence type="ECO:0000256" key="3">
    <source>
        <dbReference type="ARBA" id="ARBA00022448"/>
    </source>
</evidence>
<dbReference type="PANTHER" id="PTHR30047:SF7">
    <property type="entry name" value="HIGH-AFFINITY CHOLINE TRANSPORT PROTEIN"/>
    <property type="match status" value="1"/>
</dbReference>
<feature type="transmembrane region" description="Helical" evidence="8">
    <location>
        <begin position="206"/>
        <end position="231"/>
    </location>
</feature>
<feature type="transmembrane region" description="Helical" evidence="8">
    <location>
        <begin position="461"/>
        <end position="480"/>
    </location>
</feature>
<feature type="transmembrane region" description="Helical" evidence="8">
    <location>
        <begin position="420"/>
        <end position="449"/>
    </location>
</feature>
<dbReference type="EMBL" id="FNJI01000016">
    <property type="protein sequence ID" value="SDP34391.1"/>
    <property type="molecule type" value="Genomic_DNA"/>
</dbReference>
<accession>A0A1H0RXU2</accession>
<evidence type="ECO:0000313" key="10">
    <source>
        <dbReference type="Proteomes" id="UP000199073"/>
    </source>
</evidence>
<evidence type="ECO:0000256" key="5">
    <source>
        <dbReference type="ARBA" id="ARBA00022692"/>
    </source>
</evidence>
<feature type="transmembrane region" description="Helical" evidence="8">
    <location>
        <begin position="275"/>
        <end position="299"/>
    </location>
</feature>
<feature type="transmembrane region" description="Helical" evidence="8">
    <location>
        <begin position="362"/>
        <end position="380"/>
    </location>
</feature>
<keyword evidence="7 8" id="KW-0472">Membrane</keyword>
<feature type="transmembrane region" description="Helical" evidence="8">
    <location>
        <begin position="63"/>
        <end position="83"/>
    </location>
</feature>
<evidence type="ECO:0000256" key="2">
    <source>
        <dbReference type="ARBA" id="ARBA00005658"/>
    </source>
</evidence>
<organism evidence="9 10">
    <name type="scientific">Desulforhopalus singaporensis</name>
    <dbReference type="NCBI Taxonomy" id="91360"/>
    <lineage>
        <taxon>Bacteria</taxon>
        <taxon>Pseudomonadati</taxon>
        <taxon>Thermodesulfobacteriota</taxon>
        <taxon>Desulfobulbia</taxon>
        <taxon>Desulfobulbales</taxon>
        <taxon>Desulfocapsaceae</taxon>
        <taxon>Desulforhopalus</taxon>
    </lineage>
</organism>
<feature type="transmembrane region" description="Helical" evidence="8">
    <location>
        <begin position="104"/>
        <end position="124"/>
    </location>
</feature>
<comment type="subcellular location">
    <subcellularLocation>
        <location evidence="1">Cell membrane</location>
        <topology evidence="1">Multi-pass membrane protein</topology>
    </subcellularLocation>
</comment>
<dbReference type="GO" id="GO:0022857">
    <property type="term" value="F:transmembrane transporter activity"/>
    <property type="evidence" value="ECO:0007669"/>
    <property type="project" value="InterPro"/>
</dbReference>
<dbReference type="PANTHER" id="PTHR30047">
    <property type="entry name" value="HIGH-AFFINITY CHOLINE TRANSPORT PROTEIN-RELATED"/>
    <property type="match status" value="1"/>
</dbReference>
<keyword evidence="3" id="KW-0813">Transport</keyword>
<dbReference type="NCBIfam" id="TIGR00842">
    <property type="entry name" value="bcct"/>
    <property type="match status" value="1"/>
</dbReference>
<reference evidence="9 10" key="1">
    <citation type="submission" date="2016-10" db="EMBL/GenBank/DDBJ databases">
        <authorList>
            <person name="de Groot N.N."/>
        </authorList>
    </citation>
    <scope>NUCLEOTIDE SEQUENCE [LARGE SCALE GENOMIC DNA]</scope>
    <source>
        <strain evidence="9 10">DSM 12130</strain>
    </source>
</reference>
<evidence type="ECO:0000256" key="4">
    <source>
        <dbReference type="ARBA" id="ARBA00022475"/>
    </source>
</evidence>
<feature type="transmembrane region" description="Helical" evidence="8">
    <location>
        <begin position="486"/>
        <end position="509"/>
    </location>
</feature>